<dbReference type="GO" id="GO:0009253">
    <property type="term" value="P:peptidoglycan catabolic process"/>
    <property type="evidence" value="ECO:0007669"/>
    <property type="project" value="TreeGrafter"/>
</dbReference>
<dbReference type="NCBIfam" id="TIGR02283">
    <property type="entry name" value="MltB_2"/>
    <property type="match status" value="1"/>
</dbReference>
<dbReference type="GeneID" id="78226392"/>
<gene>
    <name evidence="3" type="ORF">ABO01nite_19020</name>
</gene>
<dbReference type="SUPFAM" id="SSF53955">
    <property type="entry name" value="Lysozyme-like"/>
    <property type="match status" value="1"/>
</dbReference>
<proteinExistence type="predicted"/>
<feature type="chain" id="PRO_5042897277" evidence="1">
    <location>
        <begin position="27"/>
        <end position="345"/>
    </location>
</feature>
<dbReference type="PANTHER" id="PTHR30163">
    <property type="entry name" value="MEMBRANE-BOUND LYTIC MUREIN TRANSGLYCOSYLASE B"/>
    <property type="match status" value="1"/>
</dbReference>
<evidence type="ECO:0000256" key="1">
    <source>
        <dbReference type="SAM" id="SignalP"/>
    </source>
</evidence>
<dbReference type="RefSeq" id="WP_083510749.1">
    <property type="nucleotide sequence ID" value="NZ_AP014690.1"/>
</dbReference>
<dbReference type="InterPro" id="IPR023346">
    <property type="entry name" value="Lysozyme-like_dom_sf"/>
</dbReference>
<dbReference type="GO" id="GO:0008933">
    <property type="term" value="F:peptidoglycan lytic transglycosylase activity"/>
    <property type="evidence" value="ECO:0007669"/>
    <property type="project" value="TreeGrafter"/>
</dbReference>
<protein>
    <submittedName>
        <fullName evidence="3">Murein transglycosylase</fullName>
    </submittedName>
</protein>
<comment type="caution">
    <text evidence="3">The sequence shown here is derived from an EMBL/GenBank/DDBJ whole genome shotgun (WGS) entry which is preliminary data.</text>
</comment>
<feature type="domain" description="Transglycosylase SLT" evidence="2">
    <location>
        <begin position="51"/>
        <end position="341"/>
    </location>
</feature>
<name>A0AAN4R398_9PROT</name>
<dbReference type="CDD" id="cd13399">
    <property type="entry name" value="Slt35-like"/>
    <property type="match status" value="1"/>
</dbReference>
<evidence type="ECO:0000313" key="3">
    <source>
        <dbReference type="EMBL" id="GEL53895.1"/>
    </source>
</evidence>
<evidence type="ECO:0000259" key="2">
    <source>
        <dbReference type="Pfam" id="PF13406"/>
    </source>
</evidence>
<dbReference type="Gene3D" id="1.10.530.10">
    <property type="match status" value="1"/>
</dbReference>
<feature type="signal peptide" evidence="1">
    <location>
        <begin position="1"/>
        <end position="26"/>
    </location>
</feature>
<keyword evidence="4" id="KW-1185">Reference proteome</keyword>
<dbReference type="Pfam" id="PF13406">
    <property type="entry name" value="SLT_2"/>
    <property type="match status" value="1"/>
</dbReference>
<dbReference type="Proteomes" id="UP000321287">
    <property type="component" value="Unassembled WGS sequence"/>
</dbReference>
<dbReference type="PANTHER" id="PTHR30163:SF8">
    <property type="entry name" value="LYTIC MUREIN TRANSGLYCOSYLASE"/>
    <property type="match status" value="1"/>
</dbReference>
<dbReference type="FunFam" id="1.10.8.350:FF:000001">
    <property type="entry name" value="Lytic murein transglycosylase B"/>
    <property type="match status" value="1"/>
</dbReference>
<accession>A0AAN4R398</accession>
<dbReference type="InterPro" id="IPR043426">
    <property type="entry name" value="MltB-like"/>
</dbReference>
<dbReference type="AlphaFoldDB" id="A0AAN4R398"/>
<reference evidence="3 4" key="1">
    <citation type="submission" date="2019-07" db="EMBL/GenBank/DDBJ databases">
        <title>Whole genome shotgun sequence of Asaia bogorensis NBRC 16594.</title>
        <authorList>
            <person name="Hosoyama A."/>
            <person name="Uohara A."/>
            <person name="Ohji S."/>
            <person name="Ichikawa N."/>
        </authorList>
    </citation>
    <scope>NUCLEOTIDE SEQUENCE [LARGE SCALE GENOMIC DNA]</scope>
    <source>
        <strain evidence="3 4">NBRC 16594</strain>
    </source>
</reference>
<dbReference type="Gene3D" id="1.10.8.350">
    <property type="entry name" value="Bacterial muramidase"/>
    <property type="match status" value="1"/>
</dbReference>
<sequence length="345" mass="37363">MTLVLTRRSILAATAAAPCLYGTSLAGTLGHKGSAHVHKQATSGASGGSYAAFLDTLRSEAISKGIAASTLSRAFALTREPNARVIKLDRHQPEFTLTWAQYRERVISTTRISQGQAAYQQRAQMLEATGKMYGVDPRVIVGIWGLESGFGRKIGTFSVIDALATLAYDGRRASFFRGELFKALQILDHGDIQPEAMLGSYAGAMGQPQFMPSAYLHYAVDADHDGRRNIWTSEQDVFASVANYLHGSGWEPDAPWGQAVTLTKDIPQGQLGRGNKQTLASWMALGVRREDGSAFSRSDVTGAVIRPDGPGTDAFMVYRNFDVIRRYNPSDFYALGVGLLGYAVA</sequence>
<keyword evidence="1" id="KW-0732">Signal</keyword>
<dbReference type="EMBL" id="BJVS01000005">
    <property type="protein sequence ID" value="GEL53895.1"/>
    <property type="molecule type" value="Genomic_DNA"/>
</dbReference>
<dbReference type="InterPro" id="IPR011970">
    <property type="entry name" value="MltB_2"/>
</dbReference>
<evidence type="ECO:0000313" key="4">
    <source>
        <dbReference type="Proteomes" id="UP000321287"/>
    </source>
</evidence>
<dbReference type="InterPro" id="IPR031304">
    <property type="entry name" value="SLT_2"/>
</dbReference>
<organism evidence="3 4">
    <name type="scientific">Asaia bogorensis NBRC 16594</name>
    <dbReference type="NCBI Taxonomy" id="1231624"/>
    <lineage>
        <taxon>Bacteria</taxon>
        <taxon>Pseudomonadati</taxon>
        <taxon>Pseudomonadota</taxon>
        <taxon>Alphaproteobacteria</taxon>
        <taxon>Acetobacterales</taxon>
        <taxon>Acetobacteraceae</taxon>
        <taxon>Asaia</taxon>
    </lineage>
</organism>